<organism evidence="3 4">
    <name type="scientific">Jiangella alba</name>
    <dbReference type="NCBI Taxonomy" id="561176"/>
    <lineage>
        <taxon>Bacteria</taxon>
        <taxon>Bacillati</taxon>
        <taxon>Actinomycetota</taxon>
        <taxon>Actinomycetes</taxon>
        <taxon>Jiangellales</taxon>
        <taxon>Jiangellaceae</taxon>
        <taxon>Jiangella</taxon>
    </lineage>
</organism>
<name>A0A1H5MM25_9ACTN</name>
<dbReference type="InterPro" id="IPR013783">
    <property type="entry name" value="Ig-like_fold"/>
</dbReference>
<keyword evidence="1" id="KW-0732">Signal</keyword>
<dbReference type="EMBL" id="FNUC01000003">
    <property type="protein sequence ID" value="SEE90190.1"/>
    <property type="molecule type" value="Genomic_DNA"/>
</dbReference>
<dbReference type="PANTHER" id="PTHR43752:SF2">
    <property type="entry name" value="BNR_ASP-BOX REPEAT FAMILY PROTEIN"/>
    <property type="match status" value="1"/>
</dbReference>
<dbReference type="InterPro" id="IPR011040">
    <property type="entry name" value="Sialidase"/>
</dbReference>
<dbReference type="InterPro" id="IPR035986">
    <property type="entry name" value="PKD_dom_sf"/>
</dbReference>
<dbReference type="STRING" id="561176.SAMN04488561_3262"/>
<feature type="chain" id="PRO_5038375304" evidence="1">
    <location>
        <begin position="29"/>
        <end position="1065"/>
    </location>
</feature>
<gene>
    <name evidence="3" type="ORF">SAMN04488561_3262</name>
</gene>
<evidence type="ECO:0000259" key="2">
    <source>
        <dbReference type="PROSITE" id="PS50093"/>
    </source>
</evidence>
<sequence>MSSPIRWRSWPRRLTALTAAATVSLAVAAGAPAAEEVDPAAAIDVRTFDGEELGEPPEGCATTGDVVVGEAPFGAAGAGNRAVRLIDDTDAGTTTMTCAYPDSGERYVSFGFNPQRHGGPLLFGIRGDTAAGGTGNAWWFGISPIAGTDDATVMVYDGAAWNQLGRVEGLSSPGEFTEVTVAATMHVAQITAAGATFITDLRRDDTVNLGAVVFSSSGRSAVGMEFYLDDLAVGTELTDDPVGLQFVDIASWVNPVSEGEPSPAFRLVSFRPIGAASGETFEATVDWGAGPEPATVEASGQPGRFDVIGSHPYSETGPHSVVVDVTGSAGTSGRSALTVAVERRSVVAVEPEGMAPRFPSVIRLDDGRLLAAYYSGVGHVDPQGLIRVTESDDNGATWSEPRTAVTGRFDNRDPKLTRLSDGTILLDYFVTSWEDPAGSRQLGTHVVRSEDDGRTWSDPIWLDTRMSCAQPPPAEGCASADGWSASHGPIVELADGDLLAPLYGVRPGSAGQDVDVRIYDGSGWQTLGRVEDFGTPGRLKPVSVDATATSLEITVGDETFSTDVRRDDTVNLTNVTFASAGTAPTGMEFYVDDLAVGAQAPPSAELDVRTFDDEPLGEPPAGCAVRGDVEVTGAPFGDAGTDNRAVRLLDDSSTQITSLTCPHPASDEKHLSFTFAPERFANGFTFGIQGDTAAGGTGNAYWILLSSVSSAPSQRATVVRSTDGGLTWEGDDEVTIAVDDRIHFQEPNLTVLPSGEIVAGLRATSNPQVLYVSRSFDNGYTWTPAEPSDIPASSHDQLLLDDGSVLVTYGIAGVANRPTGGVLVPDASGDWSGHHQIPIYDSGHGDQANPSSVEIEPGVFMTLAYDVPARTLYGIFTELADYRDPELNLEVTPATGVTAAVGEEFGDVLAGVTGGWGNPGASLTASIDWGDGTGGSPGVVTEVAAGHDVTGSHLFDVGGTFDVTLTVADRTQTRTATVAVEVTCPETDGRETVVIGGVDSGLPNRAAGGGCSINDRIADERAWDDHGAFVRHVGAVADRLLAEGVIESREHGALVRAAARSAVGR</sequence>
<feature type="domain" description="PKD" evidence="2">
    <location>
        <begin position="917"/>
        <end position="983"/>
    </location>
</feature>
<dbReference type="Pfam" id="PF13088">
    <property type="entry name" value="BNR_2"/>
    <property type="match status" value="2"/>
</dbReference>
<dbReference type="Proteomes" id="UP000181980">
    <property type="component" value="Unassembled WGS sequence"/>
</dbReference>
<dbReference type="InterPro" id="IPR036278">
    <property type="entry name" value="Sialidase_sf"/>
</dbReference>
<proteinExistence type="predicted"/>
<accession>A0A1H5MM25</accession>
<evidence type="ECO:0000313" key="3">
    <source>
        <dbReference type="EMBL" id="SEE90190.1"/>
    </source>
</evidence>
<dbReference type="Gene3D" id="2.120.10.10">
    <property type="match status" value="2"/>
</dbReference>
<dbReference type="SUPFAM" id="SSF49299">
    <property type="entry name" value="PKD domain"/>
    <property type="match status" value="1"/>
</dbReference>
<protein>
    <submittedName>
        <fullName evidence="3">BNR repeat-like domain-containing protein</fullName>
    </submittedName>
</protein>
<dbReference type="GO" id="GO:0005975">
    <property type="term" value="P:carbohydrate metabolic process"/>
    <property type="evidence" value="ECO:0007669"/>
    <property type="project" value="UniProtKB-ARBA"/>
</dbReference>
<dbReference type="CDD" id="cd15482">
    <property type="entry name" value="Sialidase_non-viral"/>
    <property type="match status" value="2"/>
</dbReference>
<dbReference type="InterPro" id="IPR000601">
    <property type="entry name" value="PKD_dom"/>
</dbReference>
<dbReference type="Gene3D" id="2.60.40.10">
    <property type="entry name" value="Immunoglobulins"/>
    <property type="match status" value="1"/>
</dbReference>
<evidence type="ECO:0000313" key="4">
    <source>
        <dbReference type="Proteomes" id="UP000181980"/>
    </source>
</evidence>
<dbReference type="AlphaFoldDB" id="A0A1H5MM25"/>
<dbReference type="PROSITE" id="PS50093">
    <property type="entry name" value="PKD"/>
    <property type="match status" value="1"/>
</dbReference>
<dbReference type="SUPFAM" id="SSF50939">
    <property type="entry name" value="Sialidases"/>
    <property type="match status" value="1"/>
</dbReference>
<evidence type="ECO:0000256" key="1">
    <source>
        <dbReference type="SAM" id="SignalP"/>
    </source>
</evidence>
<reference evidence="4" key="1">
    <citation type="submission" date="2016-10" db="EMBL/GenBank/DDBJ databases">
        <authorList>
            <person name="Varghese N."/>
            <person name="Submissions S."/>
        </authorList>
    </citation>
    <scope>NUCLEOTIDE SEQUENCE [LARGE SCALE GENOMIC DNA]</scope>
    <source>
        <strain evidence="4">DSM 45237</strain>
    </source>
</reference>
<feature type="signal peptide" evidence="1">
    <location>
        <begin position="1"/>
        <end position="28"/>
    </location>
</feature>
<dbReference type="PANTHER" id="PTHR43752">
    <property type="entry name" value="BNR/ASP-BOX REPEAT FAMILY PROTEIN"/>
    <property type="match status" value="1"/>
</dbReference>
<keyword evidence="4" id="KW-1185">Reference proteome</keyword>